<keyword evidence="3" id="KW-1185">Reference proteome</keyword>
<proteinExistence type="predicted"/>
<dbReference type="RefSeq" id="WP_344228795.1">
    <property type="nucleotide sequence ID" value="NZ_BAAARI010000012.1"/>
</dbReference>
<evidence type="ECO:0000256" key="1">
    <source>
        <dbReference type="SAM" id="SignalP"/>
    </source>
</evidence>
<organism evidence="2 3">
    <name type="scientific">Microbacterium binotii</name>
    <dbReference type="NCBI Taxonomy" id="462710"/>
    <lineage>
        <taxon>Bacteria</taxon>
        <taxon>Bacillati</taxon>
        <taxon>Actinomycetota</taxon>
        <taxon>Actinomycetes</taxon>
        <taxon>Micrococcales</taxon>
        <taxon>Microbacteriaceae</taxon>
        <taxon>Microbacterium</taxon>
    </lineage>
</organism>
<feature type="signal peptide" evidence="1">
    <location>
        <begin position="1"/>
        <end position="20"/>
    </location>
</feature>
<accession>A0ABN3PCR3</accession>
<dbReference type="Proteomes" id="UP001500274">
    <property type="component" value="Unassembled WGS sequence"/>
</dbReference>
<reference evidence="2 3" key="1">
    <citation type="journal article" date="2019" name="Int. J. Syst. Evol. Microbiol.">
        <title>The Global Catalogue of Microorganisms (GCM) 10K type strain sequencing project: providing services to taxonomists for standard genome sequencing and annotation.</title>
        <authorList>
            <consortium name="The Broad Institute Genomics Platform"/>
            <consortium name="The Broad Institute Genome Sequencing Center for Infectious Disease"/>
            <person name="Wu L."/>
            <person name="Ma J."/>
        </authorList>
    </citation>
    <scope>NUCLEOTIDE SEQUENCE [LARGE SCALE GENOMIC DNA]</scope>
    <source>
        <strain evidence="2 3">JCM 16365</strain>
    </source>
</reference>
<feature type="chain" id="PRO_5047395864" description="Secreted protein" evidence="1">
    <location>
        <begin position="21"/>
        <end position="344"/>
    </location>
</feature>
<keyword evidence="1" id="KW-0732">Signal</keyword>
<dbReference type="PROSITE" id="PS51257">
    <property type="entry name" value="PROKAR_LIPOPROTEIN"/>
    <property type="match status" value="1"/>
</dbReference>
<gene>
    <name evidence="2" type="ORF">GCM10009862_18040</name>
</gene>
<protein>
    <recommendedName>
        <fullName evidence="4">Secreted protein</fullName>
    </recommendedName>
</protein>
<comment type="caution">
    <text evidence="2">The sequence shown here is derived from an EMBL/GenBank/DDBJ whole genome shotgun (WGS) entry which is preliminary data.</text>
</comment>
<dbReference type="EMBL" id="BAAARI010000012">
    <property type="protein sequence ID" value="GAA2579202.1"/>
    <property type="molecule type" value="Genomic_DNA"/>
</dbReference>
<name>A0ABN3PCR3_9MICO</name>
<evidence type="ECO:0000313" key="2">
    <source>
        <dbReference type="EMBL" id="GAA2579202.1"/>
    </source>
</evidence>
<evidence type="ECO:0000313" key="3">
    <source>
        <dbReference type="Proteomes" id="UP001500274"/>
    </source>
</evidence>
<evidence type="ECO:0008006" key="4">
    <source>
        <dbReference type="Google" id="ProtNLM"/>
    </source>
</evidence>
<sequence length="344" mass="35298">MRKTGAFIAVLLAATLTGCAGTLPFLSTGPRGDAIPVGALSCADEFGTSDPEVVAGSVPDDFVPVAFYRCEAFATETDAEGTWAGSRIERFEGDLSALLAALAEPDDPPSLGACAADMWIGPELWLADAEGRYVRASYPSTGCAKPRPDVLERIEEAVAALALVESRFQRGSLIESAAATTAGCATTASILVLAQTLPGVDLDRVPIDPESGRTDVPEVGVTAVPVPPPPLPSADEVTGMRVCRYAPAPLPADGAVVSIQGLLSFARAGDLDREGAARALTLIGEAGPTGTCEVEATSTVVLHPLPETQGGATVTVELDGCRRVVGPDLRATVAPEELLALLAP</sequence>